<feature type="transmembrane region" description="Helical" evidence="1">
    <location>
        <begin position="62"/>
        <end position="82"/>
    </location>
</feature>
<feature type="transmembrane region" description="Helical" evidence="1">
    <location>
        <begin position="12"/>
        <end position="35"/>
    </location>
</feature>
<keyword evidence="1" id="KW-1133">Transmembrane helix</keyword>
<dbReference type="Proteomes" id="UP000242972">
    <property type="component" value="Unassembled WGS sequence"/>
</dbReference>
<gene>
    <name evidence="2" type="ORF">C7B46_19540</name>
</gene>
<keyword evidence="1" id="KW-0472">Membrane</keyword>
<name>A0A2T2WYB9_9FIRM</name>
<keyword evidence="1" id="KW-0812">Transmembrane</keyword>
<sequence length="120" mass="13196">MDLTIHGLLYSAVALLGLVLVHELGHIIMAQCVGVKTPPKIKIRGIVAIGVAIDTSKLSRRAIAYTLIAGSWAEWILIPAIFIEGSHYAPLLVILIAAHWAFNWIPWGILPNDGTRLWRL</sequence>
<protein>
    <recommendedName>
        <fullName evidence="4">Peptidase M50 domain-containing protein</fullName>
    </recommendedName>
</protein>
<organism evidence="2 3">
    <name type="scientific">Sulfobacillus benefaciens</name>
    <dbReference type="NCBI Taxonomy" id="453960"/>
    <lineage>
        <taxon>Bacteria</taxon>
        <taxon>Bacillati</taxon>
        <taxon>Bacillota</taxon>
        <taxon>Clostridia</taxon>
        <taxon>Eubacteriales</taxon>
        <taxon>Clostridiales Family XVII. Incertae Sedis</taxon>
        <taxon>Sulfobacillus</taxon>
    </lineage>
</organism>
<evidence type="ECO:0008006" key="4">
    <source>
        <dbReference type="Google" id="ProtNLM"/>
    </source>
</evidence>
<accession>A0A2T2WYB9</accession>
<dbReference type="AlphaFoldDB" id="A0A2T2WYB9"/>
<reference evidence="2 3" key="1">
    <citation type="journal article" date="2014" name="BMC Genomics">
        <title>Comparison of environmental and isolate Sulfobacillus genomes reveals diverse carbon, sulfur, nitrogen, and hydrogen metabolisms.</title>
        <authorList>
            <person name="Justice N.B."/>
            <person name="Norman A."/>
            <person name="Brown C.T."/>
            <person name="Singh A."/>
            <person name="Thomas B.C."/>
            <person name="Banfield J.F."/>
        </authorList>
    </citation>
    <scope>NUCLEOTIDE SEQUENCE [LARGE SCALE GENOMIC DNA]</scope>
    <source>
        <strain evidence="2">AMDSBA4</strain>
    </source>
</reference>
<evidence type="ECO:0000256" key="1">
    <source>
        <dbReference type="SAM" id="Phobius"/>
    </source>
</evidence>
<proteinExistence type="predicted"/>
<feature type="transmembrane region" description="Helical" evidence="1">
    <location>
        <begin position="88"/>
        <end position="110"/>
    </location>
</feature>
<dbReference type="EMBL" id="PXYW01000112">
    <property type="protein sequence ID" value="PSR27240.1"/>
    <property type="molecule type" value="Genomic_DNA"/>
</dbReference>
<evidence type="ECO:0000313" key="2">
    <source>
        <dbReference type="EMBL" id="PSR27240.1"/>
    </source>
</evidence>
<evidence type="ECO:0000313" key="3">
    <source>
        <dbReference type="Proteomes" id="UP000242972"/>
    </source>
</evidence>
<comment type="caution">
    <text evidence="2">The sequence shown here is derived from an EMBL/GenBank/DDBJ whole genome shotgun (WGS) entry which is preliminary data.</text>
</comment>